<gene>
    <name evidence="3" type="ORF">GALL_116530</name>
</gene>
<dbReference type="InterPro" id="IPR016174">
    <property type="entry name" value="Di-haem_cyt_TM"/>
</dbReference>
<feature type="domain" description="Flavinylation-associated cytochrome" evidence="2">
    <location>
        <begin position="8"/>
        <end position="55"/>
    </location>
</feature>
<proteinExistence type="predicted"/>
<keyword evidence="1" id="KW-0472">Membrane</keyword>
<evidence type="ECO:0000259" key="2">
    <source>
        <dbReference type="Pfam" id="PF14358"/>
    </source>
</evidence>
<sequence>MNFTVRDIVTPLAAILFLVMAVSGVALFFHITPNLFRTAHEWLGLLFAALAVWHASRYWRGLLGYLKRPVSLIAITLAVGLSLATIGLTGTLGHGRGNPHQVIEALAQAPLDKAAAAFGLTGPEALARLQAKGISAEAGQPVREVARNAHMRPVEMLALLSGQTAGDDDDD</sequence>
<dbReference type="GO" id="GO:0016020">
    <property type="term" value="C:membrane"/>
    <property type="evidence" value="ECO:0007669"/>
    <property type="project" value="InterPro"/>
</dbReference>
<evidence type="ECO:0000256" key="1">
    <source>
        <dbReference type="SAM" id="Phobius"/>
    </source>
</evidence>
<organism evidence="3">
    <name type="scientific">mine drainage metagenome</name>
    <dbReference type="NCBI Taxonomy" id="410659"/>
    <lineage>
        <taxon>unclassified sequences</taxon>
        <taxon>metagenomes</taxon>
        <taxon>ecological metagenomes</taxon>
    </lineage>
</organism>
<name>A0A1J5SQ49_9ZZZZ</name>
<feature type="transmembrane region" description="Helical" evidence="1">
    <location>
        <begin position="42"/>
        <end position="59"/>
    </location>
</feature>
<keyword evidence="1" id="KW-1133">Transmembrane helix</keyword>
<comment type="caution">
    <text evidence="3">The sequence shown here is derived from an EMBL/GenBank/DDBJ whole genome shotgun (WGS) entry which is preliminary data.</text>
</comment>
<dbReference type="InterPro" id="IPR025517">
    <property type="entry name" value="DUF4405"/>
</dbReference>
<reference evidence="3" key="1">
    <citation type="submission" date="2016-10" db="EMBL/GenBank/DDBJ databases">
        <title>Sequence of Gallionella enrichment culture.</title>
        <authorList>
            <person name="Poehlein A."/>
            <person name="Muehling M."/>
            <person name="Daniel R."/>
        </authorList>
    </citation>
    <scope>NUCLEOTIDE SEQUENCE</scope>
</reference>
<accession>A0A1J5SQ49</accession>
<feature type="transmembrane region" description="Helical" evidence="1">
    <location>
        <begin position="71"/>
        <end position="92"/>
    </location>
</feature>
<feature type="transmembrane region" description="Helical" evidence="1">
    <location>
        <begin position="12"/>
        <end position="30"/>
    </location>
</feature>
<dbReference type="GO" id="GO:0022904">
    <property type="term" value="P:respiratory electron transport chain"/>
    <property type="evidence" value="ECO:0007669"/>
    <property type="project" value="InterPro"/>
</dbReference>
<protein>
    <recommendedName>
        <fullName evidence="2">Flavinylation-associated cytochrome domain-containing protein</fullName>
    </recommendedName>
</protein>
<dbReference type="EMBL" id="MLJW01000045">
    <property type="protein sequence ID" value="OIR06181.1"/>
    <property type="molecule type" value="Genomic_DNA"/>
</dbReference>
<dbReference type="Pfam" id="PF14358">
    <property type="entry name" value="DUF4405"/>
    <property type="match status" value="1"/>
</dbReference>
<keyword evidence="1" id="KW-0812">Transmembrane</keyword>
<dbReference type="SUPFAM" id="SSF81342">
    <property type="entry name" value="Transmembrane di-heme cytochromes"/>
    <property type="match status" value="1"/>
</dbReference>
<dbReference type="AlphaFoldDB" id="A0A1J5SQ49"/>
<evidence type="ECO:0000313" key="3">
    <source>
        <dbReference type="EMBL" id="OIR06181.1"/>
    </source>
</evidence>